<keyword evidence="3" id="KW-1185">Reference proteome</keyword>
<dbReference type="OrthoDB" id="8191594at2759"/>
<dbReference type="InterPro" id="IPR032071">
    <property type="entry name" value="DUF4806"/>
</dbReference>
<dbReference type="GO" id="GO:0008080">
    <property type="term" value="F:N-acetyltransferase activity"/>
    <property type="evidence" value="ECO:0007669"/>
    <property type="project" value="TreeGrafter"/>
</dbReference>
<dbReference type="Pfam" id="PF16064">
    <property type="entry name" value="DUF4806"/>
    <property type="match status" value="1"/>
</dbReference>
<dbReference type="Proteomes" id="UP000008744">
    <property type="component" value="Unassembled WGS sequence"/>
</dbReference>
<evidence type="ECO:0000313" key="3">
    <source>
        <dbReference type="Proteomes" id="UP000008744"/>
    </source>
</evidence>
<dbReference type="InterPro" id="IPR016181">
    <property type="entry name" value="Acyl_CoA_acyltransferase"/>
</dbReference>
<protein>
    <submittedName>
        <fullName evidence="2">GL12419</fullName>
    </submittedName>
</protein>
<dbReference type="OMA" id="LNEQMDM"/>
<dbReference type="EMBL" id="CH479185">
    <property type="protein sequence ID" value="EDW38117.1"/>
    <property type="molecule type" value="Genomic_DNA"/>
</dbReference>
<dbReference type="SUPFAM" id="SSF55729">
    <property type="entry name" value="Acyl-CoA N-acyltransferases (Nat)"/>
    <property type="match status" value="1"/>
</dbReference>
<evidence type="ECO:0000259" key="1">
    <source>
        <dbReference type="Pfam" id="PF16064"/>
    </source>
</evidence>
<dbReference type="AlphaFoldDB" id="B4GMP3"/>
<name>B4GMP3_DROPE</name>
<reference evidence="2 3" key="1">
    <citation type="journal article" date="2007" name="Nature">
        <title>Evolution of genes and genomes on the Drosophila phylogeny.</title>
        <authorList>
            <consortium name="Drosophila 12 Genomes Consortium"/>
            <person name="Clark A.G."/>
            <person name="Eisen M.B."/>
            <person name="Smith D.R."/>
            <person name="Bergman C.M."/>
            <person name="Oliver B."/>
            <person name="Markow T.A."/>
            <person name="Kaufman T.C."/>
            <person name="Kellis M."/>
            <person name="Gelbart W."/>
            <person name="Iyer V.N."/>
            <person name="Pollard D.A."/>
            <person name="Sackton T.B."/>
            <person name="Larracuente A.M."/>
            <person name="Singh N.D."/>
            <person name="Abad J.P."/>
            <person name="Abt D.N."/>
            <person name="Adryan B."/>
            <person name="Aguade M."/>
            <person name="Akashi H."/>
            <person name="Anderson W.W."/>
            <person name="Aquadro C.F."/>
            <person name="Ardell D.H."/>
            <person name="Arguello R."/>
            <person name="Artieri C.G."/>
            <person name="Barbash D.A."/>
            <person name="Barker D."/>
            <person name="Barsanti P."/>
            <person name="Batterham P."/>
            <person name="Batzoglou S."/>
            <person name="Begun D."/>
            <person name="Bhutkar A."/>
            <person name="Blanco E."/>
            <person name="Bosak S.A."/>
            <person name="Bradley R.K."/>
            <person name="Brand A.D."/>
            <person name="Brent M.R."/>
            <person name="Brooks A.N."/>
            <person name="Brown R.H."/>
            <person name="Butlin R.K."/>
            <person name="Caggese C."/>
            <person name="Calvi B.R."/>
            <person name="Bernardo de Carvalho A."/>
            <person name="Caspi A."/>
            <person name="Castrezana S."/>
            <person name="Celniker S.E."/>
            <person name="Chang J.L."/>
            <person name="Chapple C."/>
            <person name="Chatterji S."/>
            <person name="Chinwalla A."/>
            <person name="Civetta A."/>
            <person name="Clifton S.W."/>
            <person name="Comeron J.M."/>
            <person name="Costello J.C."/>
            <person name="Coyne J.A."/>
            <person name="Daub J."/>
            <person name="David R.G."/>
            <person name="Delcher A.L."/>
            <person name="Delehaunty K."/>
            <person name="Do C.B."/>
            <person name="Ebling H."/>
            <person name="Edwards K."/>
            <person name="Eickbush T."/>
            <person name="Evans J.D."/>
            <person name="Filipski A."/>
            <person name="Findeiss S."/>
            <person name="Freyhult E."/>
            <person name="Fulton L."/>
            <person name="Fulton R."/>
            <person name="Garcia A.C."/>
            <person name="Gardiner A."/>
            <person name="Garfield D.A."/>
            <person name="Garvin B.E."/>
            <person name="Gibson G."/>
            <person name="Gilbert D."/>
            <person name="Gnerre S."/>
            <person name="Godfrey J."/>
            <person name="Good R."/>
            <person name="Gotea V."/>
            <person name="Gravely B."/>
            <person name="Greenberg A.J."/>
            <person name="Griffiths-Jones S."/>
            <person name="Gross S."/>
            <person name="Guigo R."/>
            <person name="Gustafson E.A."/>
            <person name="Haerty W."/>
            <person name="Hahn M.W."/>
            <person name="Halligan D.L."/>
            <person name="Halpern A.L."/>
            <person name="Halter G.M."/>
            <person name="Han M.V."/>
            <person name="Heger A."/>
            <person name="Hillier L."/>
            <person name="Hinrichs A.S."/>
            <person name="Holmes I."/>
            <person name="Hoskins R.A."/>
            <person name="Hubisz M.J."/>
            <person name="Hultmark D."/>
            <person name="Huntley M.A."/>
            <person name="Jaffe D.B."/>
            <person name="Jagadeeshan S."/>
            <person name="Jeck W.R."/>
            <person name="Johnson J."/>
            <person name="Jones C.D."/>
            <person name="Jordan W.C."/>
            <person name="Karpen G.H."/>
            <person name="Kataoka E."/>
            <person name="Keightley P.D."/>
            <person name="Kheradpour P."/>
            <person name="Kirkness E.F."/>
            <person name="Koerich L.B."/>
            <person name="Kristiansen K."/>
            <person name="Kudrna D."/>
            <person name="Kulathinal R.J."/>
            <person name="Kumar S."/>
            <person name="Kwok R."/>
            <person name="Lander E."/>
            <person name="Langley C.H."/>
            <person name="Lapoint R."/>
            <person name="Lazzaro B.P."/>
            <person name="Lee S.J."/>
            <person name="Levesque L."/>
            <person name="Li R."/>
            <person name="Lin C.F."/>
            <person name="Lin M.F."/>
            <person name="Lindblad-Toh K."/>
            <person name="Llopart A."/>
            <person name="Long M."/>
            <person name="Low L."/>
            <person name="Lozovsky E."/>
            <person name="Lu J."/>
            <person name="Luo M."/>
            <person name="Machado C.A."/>
            <person name="Makalowski W."/>
            <person name="Marzo M."/>
            <person name="Matsuda M."/>
            <person name="Matzkin L."/>
            <person name="McAllister B."/>
            <person name="McBride C.S."/>
            <person name="McKernan B."/>
            <person name="McKernan K."/>
            <person name="Mendez-Lago M."/>
            <person name="Minx P."/>
            <person name="Mollenhauer M.U."/>
            <person name="Montooth K."/>
            <person name="Mount S.M."/>
            <person name="Mu X."/>
            <person name="Myers E."/>
            <person name="Negre B."/>
            <person name="Newfeld S."/>
            <person name="Nielsen R."/>
            <person name="Noor M.A."/>
            <person name="O'Grady P."/>
            <person name="Pachter L."/>
            <person name="Papaceit M."/>
            <person name="Parisi M.J."/>
            <person name="Parisi M."/>
            <person name="Parts L."/>
            <person name="Pedersen J.S."/>
            <person name="Pesole G."/>
            <person name="Phillippy A.M."/>
            <person name="Ponting C.P."/>
            <person name="Pop M."/>
            <person name="Porcelli D."/>
            <person name="Powell J.R."/>
            <person name="Prohaska S."/>
            <person name="Pruitt K."/>
            <person name="Puig M."/>
            <person name="Quesneville H."/>
            <person name="Ram K.R."/>
            <person name="Rand D."/>
            <person name="Rasmussen M.D."/>
            <person name="Reed L.K."/>
            <person name="Reenan R."/>
            <person name="Reily A."/>
            <person name="Remington K.A."/>
            <person name="Rieger T.T."/>
            <person name="Ritchie M.G."/>
            <person name="Robin C."/>
            <person name="Rogers Y.H."/>
            <person name="Rohde C."/>
            <person name="Rozas J."/>
            <person name="Rubenfield M.J."/>
            <person name="Ruiz A."/>
            <person name="Russo S."/>
            <person name="Salzberg S.L."/>
            <person name="Sanchez-Gracia A."/>
            <person name="Saranga D.J."/>
            <person name="Sato H."/>
            <person name="Schaeffer S.W."/>
            <person name="Schatz M.C."/>
            <person name="Schlenke T."/>
            <person name="Schwartz R."/>
            <person name="Segarra C."/>
            <person name="Singh R.S."/>
            <person name="Sirot L."/>
            <person name="Sirota M."/>
            <person name="Sisneros N.B."/>
            <person name="Smith C.D."/>
            <person name="Smith T.F."/>
            <person name="Spieth J."/>
            <person name="Stage D.E."/>
            <person name="Stark A."/>
            <person name="Stephan W."/>
            <person name="Strausberg R.L."/>
            <person name="Strempel S."/>
            <person name="Sturgill D."/>
            <person name="Sutton G."/>
            <person name="Sutton G.G."/>
            <person name="Tao W."/>
            <person name="Teichmann S."/>
            <person name="Tobari Y.N."/>
            <person name="Tomimura Y."/>
            <person name="Tsolas J.M."/>
            <person name="Valente V.L."/>
            <person name="Venter E."/>
            <person name="Venter J.C."/>
            <person name="Vicario S."/>
            <person name="Vieira F.G."/>
            <person name="Vilella A.J."/>
            <person name="Villasante A."/>
            <person name="Walenz B."/>
            <person name="Wang J."/>
            <person name="Wasserman M."/>
            <person name="Watts T."/>
            <person name="Wilson D."/>
            <person name="Wilson R.K."/>
            <person name="Wing R.A."/>
            <person name="Wolfner M.F."/>
            <person name="Wong A."/>
            <person name="Wong G.K."/>
            <person name="Wu C.I."/>
            <person name="Wu G."/>
            <person name="Yamamoto D."/>
            <person name="Yang H.P."/>
            <person name="Yang S.P."/>
            <person name="Yorke J.A."/>
            <person name="Yoshida K."/>
            <person name="Zdobnov E."/>
            <person name="Zhang P."/>
            <person name="Zhang Y."/>
            <person name="Zimin A.V."/>
            <person name="Baldwin J."/>
            <person name="Abdouelleil A."/>
            <person name="Abdulkadir J."/>
            <person name="Abebe A."/>
            <person name="Abera B."/>
            <person name="Abreu J."/>
            <person name="Acer S.C."/>
            <person name="Aftuck L."/>
            <person name="Alexander A."/>
            <person name="An P."/>
            <person name="Anderson E."/>
            <person name="Anderson S."/>
            <person name="Arachi H."/>
            <person name="Azer M."/>
            <person name="Bachantsang P."/>
            <person name="Barry A."/>
            <person name="Bayul T."/>
            <person name="Berlin A."/>
            <person name="Bessette D."/>
            <person name="Bloom T."/>
            <person name="Blye J."/>
            <person name="Boguslavskiy L."/>
            <person name="Bonnet C."/>
            <person name="Boukhgalter B."/>
            <person name="Bourzgui I."/>
            <person name="Brown A."/>
            <person name="Cahill P."/>
            <person name="Channer S."/>
            <person name="Cheshatsang Y."/>
            <person name="Chuda L."/>
            <person name="Citroen M."/>
            <person name="Collymore A."/>
            <person name="Cooke P."/>
            <person name="Costello M."/>
            <person name="D'Aco K."/>
            <person name="Daza R."/>
            <person name="De Haan G."/>
            <person name="DeGray S."/>
            <person name="DeMaso C."/>
            <person name="Dhargay N."/>
            <person name="Dooley K."/>
            <person name="Dooley E."/>
            <person name="Doricent M."/>
            <person name="Dorje P."/>
            <person name="Dorjee K."/>
            <person name="Dupes A."/>
            <person name="Elong R."/>
            <person name="Falk J."/>
            <person name="Farina A."/>
            <person name="Faro S."/>
            <person name="Ferguson D."/>
            <person name="Fisher S."/>
            <person name="Foley C.D."/>
            <person name="Franke A."/>
            <person name="Friedrich D."/>
            <person name="Gadbois L."/>
            <person name="Gearin G."/>
            <person name="Gearin C.R."/>
            <person name="Giannoukos G."/>
            <person name="Goode T."/>
            <person name="Graham J."/>
            <person name="Grandbois E."/>
            <person name="Grewal S."/>
            <person name="Gyaltsen K."/>
            <person name="Hafez N."/>
            <person name="Hagos B."/>
            <person name="Hall J."/>
            <person name="Henson C."/>
            <person name="Hollinger A."/>
            <person name="Honan T."/>
            <person name="Huard M.D."/>
            <person name="Hughes L."/>
            <person name="Hurhula B."/>
            <person name="Husby M.E."/>
            <person name="Kamat A."/>
            <person name="Kanga B."/>
            <person name="Kashin S."/>
            <person name="Khazanovich D."/>
            <person name="Kisner P."/>
            <person name="Lance K."/>
            <person name="Lara M."/>
            <person name="Lee W."/>
            <person name="Lennon N."/>
            <person name="Letendre F."/>
            <person name="LeVine R."/>
            <person name="Lipovsky A."/>
            <person name="Liu X."/>
            <person name="Liu J."/>
            <person name="Liu S."/>
            <person name="Lokyitsang T."/>
            <person name="Lokyitsang Y."/>
            <person name="Lubonja R."/>
            <person name="Lui A."/>
            <person name="MacDonald P."/>
            <person name="Magnisalis V."/>
            <person name="Maru K."/>
            <person name="Matthews C."/>
            <person name="McCusker W."/>
            <person name="McDonough S."/>
            <person name="Mehta T."/>
            <person name="Meldrim J."/>
            <person name="Meneus L."/>
            <person name="Mihai O."/>
            <person name="Mihalev A."/>
            <person name="Mihova T."/>
            <person name="Mittelman R."/>
            <person name="Mlenga V."/>
            <person name="Montmayeur A."/>
            <person name="Mulrain L."/>
            <person name="Navidi A."/>
            <person name="Naylor J."/>
            <person name="Negash T."/>
            <person name="Nguyen T."/>
            <person name="Nguyen N."/>
            <person name="Nicol R."/>
            <person name="Norbu C."/>
            <person name="Norbu N."/>
            <person name="Novod N."/>
            <person name="O'Neill B."/>
            <person name="Osman S."/>
            <person name="Markiewicz E."/>
            <person name="Oyono O.L."/>
            <person name="Patti C."/>
            <person name="Phunkhang P."/>
            <person name="Pierre F."/>
            <person name="Priest M."/>
            <person name="Raghuraman S."/>
            <person name="Rege F."/>
            <person name="Reyes R."/>
            <person name="Rise C."/>
            <person name="Rogov P."/>
            <person name="Ross K."/>
            <person name="Ryan E."/>
            <person name="Settipalli S."/>
            <person name="Shea T."/>
            <person name="Sherpa N."/>
            <person name="Shi L."/>
            <person name="Shih D."/>
            <person name="Sparrow T."/>
            <person name="Spaulding J."/>
            <person name="Stalker J."/>
            <person name="Stange-Thomann N."/>
            <person name="Stavropoulos S."/>
            <person name="Stone C."/>
            <person name="Strader C."/>
            <person name="Tesfaye S."/>
            <person name="Thomson T."/>
            <person name="Thoulutsang Y."/>
            <person name="Thoulutsang D."/>
            <person name="Topham K."/>
            <person name="Topping I."/>
            <person name="Tsamla T."/>
            <person name="Vassiliev H."/>
            <person name="Vo A."/>
            <person name="Wangchuk T."/>
            <person name="Wangdi T."/>
            <person name="Weiand M."/>
            <person name="Wilkinson J."/>
            <person name="Wilson A."/>
            <person name="Yadav S."/>
            <person name="Young G."/>
            <person name="Yu Q."/>
            <person name="Zembek L."/>
            <person name="Zhong D."/>
            <person name="Zimmer A."/>
            <person name="Zwirko Z."/>
            <person name="Jaffe D.B."/>
            <person name="Alvarez P."/>
            <person name="Brockman W."/>
            <person name="Butler J."/>
            <person name="Chin C."/>
            <person name="Gnerre S."/>
            <person name="Grabherr M."/>
            <person name="Kleber M."/>
            <person name="Mauceli E."/>
            <person name="MacCallum I."/>
        </authorList>
    </citation>
    <scope>NUCLEOTIDE SEQUENCE [LARGE SCALE GENOMIC DNA]</scope>
    <source>
        <strain evidence="3">MSH-3 / Tucson 14011-0111.49</strain>
    </source>
</reference>
<evidence type="ECO:0000313" key="2">
    <source>
        <dbReference type="EMBL" id="EDW38117.1"/>
    </source>
</evidence>
<dbReference type="CDD" id="cd04301">
    <property type="entry name" value="NAT_SF"/>
    <property type="match status" value="1"/>
</dbReference>
<gene>
    <name evidence="2" type="primary">Dper\GL12419</name>
    <name evidence="2" type="ORF">Dper_GL12419</name>
</gene>
<dbReference type="Gene3D" id="3.40.630.30">
    <property type="match status" value="1"/>
</dbReference>
<dbReference type="FunFam" id="3.40.630.30:FF:000234">
    <property type="entry name" value="GH28833p"/>
    <property type="match status" value="1"/>
</dbReference>
<organism evidence="3">
    <name type="scientific">Drosophila persimilis</name>
    <name type="common">Fruit fly</name>
    <dbReference type="NCBI Taxonomy" id="7234"/>
    <lineage>
        <taxon>Eukaryota</taxon>
        <taxon>Metazoa</taxon>
        <taxon>Ecdysozoa</taxon>
        <taxon>Arthropoda</taxon>
        <taxon>Hexapoda</taxon>
        <taxon>Insecta</taxon>
        <taxon>Pterygota</taxon>
        <taxon>Neoptera</taxon>
        <taxon>Endopterygota</taxon>
        <taxon>Diptera</taxon>
        <taxon>Brachycera</taxon>
        <taxon>Muscomorpha</taxon>
        <taxon>Ephydroidea</taxon>
        <taxon>Drosophilidae</taxon>
        <taxon>Drosophila</taxon>
        <taxon>Sophophora</taxon>
    </lineage>
</organism>
<accession>B4GMP3</accession>
<dbReference type="PANTHER" id="PTHR20905">
    <property type="entry name" value="N-ACETYLTRANSFERASE-RELATED"/>
    <property type="match status" value="1"/>
</dbReference>
<dbReference type="PhylomeDB" id="B4GMP3"/>
<dbReference type="eggNOG" id="ENOG502S20X">
    <property type="taxonomic scope" value="Eukaryota"/>
</dbReference>
<sequence>MKRVSESTSNHVTICKFRREKSPPGRITVDEQIVRLNEQMDMVLENQKQIIETLRKLTNSGSKADESRESLIEEEELQKFPLTEIEQLDIVEEALNDPDNRYFQTMKDIIKPENKPRPGGLRKHFHLLMKADFFVQFNYDGIHNKYPFKKYKNFNNAIYPFDEAVSIFLVAWRRVSSDKSAKMRAHNGRVWGTLHDGKFKVQSVTEADLEEALDVLDGSFFINESVCIACGINLPHNAQARQELRELCNITAKDGVSLLVKEVATERIVAVSFNKIQYPPAPGEDHFFLKFRNEVAQSPQARRLMDFMIEVDERIDVCAMYNMDCFCELMFLATLPSHERMGLGRTLASYTIELTKELAEGKGLEDIDEQLRSKRPEAVTALWSGSFSQKVGRASNFKVLNSVSYEDFEFEGKRFSERISPLHKTCEHVIYKF</sequence>
<dbReference type="HOGENOM" id="CLU_633514_0_0_1"/>
<proteinExistence type="predicted"/>
<dbReference type="PANTHER" id="PTHR20905:SF28">
    <property type="entry name" value="GH28833P-RELATED"/>
    <property type="match status" value="1"/>
</dbReference>
<dbReference type="SMR" id="B4GMP3"/>
<feature type="domain" description="DUF4806" evidence="1">
    <location>
        <begin position="75"/>
        <end position="159"/>
    </location>
</feature>